<reference evidence="3" key="1">
    <citation type="submission" date="2017-02" db="UniProtKB">
        <authorList>
            <consortium name="WormBaseParasite"/>
        </authorList>
    </citation>
    <scope>IDENTIFICATION</scope>
</reference>
<proteinExistence type="predicted"/>
<accession>A0A0M3JKA1</accession>
<gene>
    <name evidence="1" type="ORF">ASIM_LOCUS7830</name>
</gene>
<dbReference type="WBParaSite" id="ASIM_0000807401-mRNA-1">
    <property type="protein sequence ID" value="ASIM_0000807401-mRNA-1"/>
    <property type="gene ID" value="ASIM_0000807401"/>
</dbReference>
<dbReference type="AlphaFoldDB" id="A0A0M3JKA1"/>
<sequence>MFAMKSEMLAATTMMNNQSIETVRSCFGRAQKRSLLLKKDEKLENSVSQKTIKADTINGATAQR</sequence>
<name>A0A0M3JKA1_ANISI</name>
<reference evidence="1 2" key="2">
    <citation type="submission" date="2018-11" db="EMBL/GenBank/DDBJ databases">
        <authorList>
            <consortium name="Pathogen Informatics"/>
        </authorList>
    </citation>
    <scope>NUCLEOTIDE SEQUENCE [LARGE SCALE GENOMIC DNA]</scope>
</reference>
<evidence type="ECO:0000313" key="3">
    <source>
        <dbReference type="WBParaSite" id="ASIM_0000807401-mRNA-1"/>
    </source>
</evidence>
<evidence type="ECO:0000313" key="1">
    <source>
        <dbReference type="EMBL" id="VDK30158.1"/>
    </source>
</evidence>
<dbReference type="Proteomes" id="UP000267096">
    <property type="component" value="Unassembled WGS sequence"/>
</dbReference>
<dbReference type="EMBL" id="UYRR01019841">
    <property type="protein sequence ID" value="VDK30158.1"/>
    <property type="molecule type" value="Genomic_DNA"/>
</dbReference>
<keyword evidence="2" id="KW-1185">Reference proteome</keyword>
<protein>
    <submittedName>
        <fullName evidence="1 3">Uncharacterized protein</fullName>
    </submittedName>
</protein>
<evidence type="ECO:0000313" key="2">
    <source>
        <dbReference type="Proteomes" id="UP000267096"/>
    </source>
</evidence>
<organism evidence="3">
    <name type="scientific">Anisakis simplex</name>
    <name type="common">Herring worm</name>
    <dbReference type="NCBI Taxonomy" id="6269"/>
    <lineage>
        <taxon>Eukaryota</taxon>
        <taxon>Metazoa</taxon>
        <taxon>Ecdysozoa</taxon>
        <taxon>Nematoda</taxon>
        <taxon>Chromadorea</taxon>
        <taxon>Rhabditida</taxon>
        <taxon>Spirurina</taxon>
        <taxon>Ascaridomorpha</taxon>
        <taxon>Ascaridoidea</taxon>
        <taxon>Anisakidae</taxon>
        <taxon>Anisakis</taxon>
        <taxon>Anisakis simplex complex</taxon>
    </lineage>
</organism>